<dbReference type="Gramene" id="OMO89212">
    <property type="protein sequence ID" value="OMO89212"/>
    <property type="gene ID" value="CCACVL1_07989"/>
</dbReference>
<reference evidence="1 2" key="1">
    <citation type="submission" date="2013-09" db="EMBL/GenBank/DDBJ databases">
        <title>Corchorus capsularis genome sequencing.</title>
        <authorList>
            <person name="Alam M."/>
            <person name="Haque M.S."/>
            <person name="Islam M.S."/>
            <person name="Emdad E.M."/>
            <person name="Islam M.M."/>
            <person name="Ahmed B."/>
            <person name="Halim A."/>
            <person name="Hossen Q.M.M."/>
            <person name="Hossain M.Z."/>
            <person name="Ahmed R."/>
            <person name="Khan M.M."/>
            <person name="Islam R."/>
            <person name="Rashid M.M."/>
            <person name="Khan S.A."/>
            <person name="Rahman M.S."/>
            <person name="Alam M."/>
        </authorList>
    </citation>
    <scope>NUCLEOTIDE SEQUENCE [LARGE SCALE GENOMIC DNA]</scope>
    <source>
        <strain evidence="2">cv. CVL-1</strain>
        <tissue evidence="1">Whole seedling</tissue>
    </source>
</reference>
<sequence length="23" mass="2551">GCRLPLISAYQCLLIDSRYLPGV</sequence>
<evidence type="ECO:0000313" key="2">
    <source>
        <dbReference type="Proteomes" id="UP000188268"/>
    </source>
</evidence>
<comment type="caution">
    <text evidence="1">The sequence shown here is derived from an EMBL/GenBank/DDBJ whole genome shotgun (WGS) entry which is preliminary data.</text>
</comment>
<proteinExistence type="predicted"/>
<dbReference type="AlphaFoldDB" id="A0A1R3J306"/>
<accession>A0A1R3J306</accession>
<name>A0A1R3J306_COCAP</name>
<feature type="non-terminal residue" evidence="1">
    <location>
        <position position="1"/>
    </location>
</feature>
<gene>
    <name evidence="1" type="ORF">CCACVL1_07989</name>
</gene>
<evidence type="ECO:0000313" key="1">
    <source>
        <dbReference type="EMBL" id="OMO89212.1"/>
    </source>
</evidence>
<dbReference type="Proteomes" id="UP000188268">
    <property type="component" value="Unassembled WGS sequence"/>
</dbReference>
<protein>
    <submittedName>
        <fullName evidence="1">Uncharacterized protein</fullName>
    </submittedName>
</protein>
<keyword evidence="2" id="KW-1185">Reference proteome</keyword>
<dbReference type="EMBL" id="AWWV01008807">
    <property type="protein sequence ID" value="OMO89212.1"/>
    <property type="molecule type" value="Genomic_DNA"/>
</dbReference>
<organism evidence="1 2">
    <name type="scientific">Corchorus capsularis</name>
    <name type="common">Jute</name>
    <dbReference type="NCBI Taxonomy" id="210143"/>
    <lineage>
        <taxon>Eukaryota</taxon>
        <taxon>Viridiplantae</taxon>
        <taxon>Streptophyta</taxon>
        <taxon>Embryophyta</taxon>
        <taxon>Tracheophyta</taxon>
        <taxon>Spermatophyta</taxon>
        <taxon>Magnoliopsida</taxon>
        <taxon>eudicotyledons</taxon>
        <taxon>Gunneridae</taxon>
        <taxon>Pentapetalae</taxon>
        <taxon>rosids</taxon>
        <taxon>malvids</taxon>
        <taxon>Malvales</taxon>
        <taxon>Malvaceae</taxon>
        <taxon>Grewioideae</taxon>
        <taxon>Apeibeae</taxon>
        <taxon>Corchorus</taxon>
    </lineage>
</organism>